<evidence type="ECO:0000259" key="5">
    <source>
        <dbReference type="PROSITE" id="PS51785"/>
    </source>
</evidence>
<dbReference type="Gene3D" id="1.20.1280.70">
    <property type="entry name" value="Exonuclease ExoI, domain 3"/>
    <property type="match status" value="1"/>
</dbReference>
<dbReference type="InterPro" id="IPR012337">
    <property type="entry name" value="RNaseH-like_sf"/>
</dbReference>
<evidence type="ECO:0000256" key="3">
    <source>
        <dbReference type="ARBA" id="ARBA00022839"/>
    </source>
</evidence>
<dbReference type="PROSITE" id="PS51784">
    <property type="entry name" value="EXOI_SH3"/>
    <property type="match status" value="1"/>
</dbReference>
<evidence type="ECO:0000259" key="4">
    <source>
        <dbReference type="PROSITE" id="PS51784"/>
    </source>
</evidence>
<evidence type="ECO:0000256" key="1">
    <source>
        <dbReference type="ARBA" id="ARBA00022722"/>
    </source>
</evidence>
<dbReference type="InterPro" id="IPR036397">
    <property type="entry name" value="RNaseH_sf"/>
</dbReference>
<dbReference type="RefSeq" id="WP_339403698.1">
    <property type="nucleotide sequence ID" value="NZ_JBBGAZ010000005.1"/>
</dbReference>
<dbReference type="GO" id="GO:0004527">
    <property type="term" value="F:exonuclease activity"/>
    <property type="evidence" value="ECO:0007669"/>
    <property type="project" value="UniProtKB-KW"/>
</dbReference>
<organism evidence="6 7">
    <name type="scientific">Cognatishimia coralii</name>
    <dbReference type="NCBI Taxonomy" id="3083254"/>
    <lineage>
        <taxon>Bacteria</taxon>
        <taxon>Pseudomonadati</taxon>
        <taxon>Pseudomonadota</taxon>
        <taxon>Alphaproteobacteria</taxon>
        <taxon>Rhodobacterales</taxon>
        <taxon>Paracoccaceae</taxon>
        <taxon>Cognatishimia</taxon>
    </lineage>
</organism>
<dbReference type="Proteomes" id="UP001368270">
    <property type="component" value="Unassembled WGS sequence"/>
</dbReference>
<dbReference type="SUPFAM" id="SSF53098">
    <property type="entry name" value="Ribonuclease H-like"/>
    <property type="match status" value="1"/>
</dbReference>
<dbReference type="PANTHER" id="PTHR30231:SF4">
    <property type="entry name" value="PROTEIN NEN2"/>
    <property type="match status" value="1"/>
</dbReference>
<evidence type="ECO:0000313" key="6">
    <source>
        <dbReference type="EMBL" id="MEJ5218860.1"/>
    </source>
</evidence>
<dbReference type="InterPro" id="IPR023607">
    <property type="entry name" value="Exodeoxyribonuclease_I"/>
</dbReference>
<gene>
    <name evidence="6" type="ORF">WG622_11440</name>
</gene>
<feature type="domain" description="ExoI SH3-like" evidence="4">
    <location>
        <begin position="199"/>
        <end position="349"/>
    </location>
</feature>
<dbReference type="InterPro" id="IPR058561">
    <property type="entry name" value="Exonuc_1_C"/>
</dbReference>
<comment type="caution">
    <text evidence="6">The sequence shown here is derived from an EMBL/GenBank/DDBJ whole genome shotgun (WGS) entry which is preliminary data.</text>
</comment>
<dbReference type="PIRSF" id="PIRSF000977">
    <property type="entry name" value="Exodeoxyribonuclease_I"/>
    <property type="match status" value="1"/>
</dbReference>
<keyword evidence="2" id="KW-0378">Hydrolase</keyword>
<reference evidence="6 7" key="1">
    <citation type="submission" date="2024-03" db="EMBL/GenBank/DDBJ databases">
        <title>Cognatishimia coralii sp. nov., a marine bacterium isolated from coral surrounding seawater.</title>
        <authorList>
            <person name="Liu X."/>
            <person name="Liu S."/>
            <person name="Sun H."/>
            <person name="Zhang Y."/>
        </authorList>
    </citation>
    <scope>NUCLEOTIDE SEQUENCE [LARGE SCALE GENOMIC DNA]</scope>
    <source>
        <strain evidence="6 7">D5M38</strain>
    </source>
</reference>
<protein>
    <submittedName>
        <fullName evidence="6">Exonuclease domain-containing protein</fullName>
    </submittedName>
</protein>
<dbReference type="EMBL" id="JBBGAZ010000005">
    <property type="protein sequence ID" value="MEJ5218860.1"/>
    <property type="molecule type" value="Genomic_DNA"/>
</dbReference>
<keyword evidence="1" id="KW-0540">Nuclease</keyword>
<sequence length="454" mass="51524">MDLLKMFVFYDLETSGTSPAFDQPLQFAGILVDENLKELDRVDIRCRLSAHILPAPMALAVTGVAPEALSDPKLPSAFEFSQEIQSLIQRWGPATWVGYNSIAFDEQMLRQMFYQNLSPNLYQTQINGNDRLDVMKLVYATWVLANDALSWPIDETRKPVFKLDRLAPENGYVSDNFHDALADVEATIHVAKLIRDRAPEVWRQSLENRSKVDVLRKLRTGRALTLIERFGAAPPRAYIGAFAGQNPKNPNSVAFFDLAVSDPKSLDPNDTEAMAMAVEKSPKPVRTIAINNTPSLFEVPLEDDELLQRATHLKALGDLHDALGLALGQRFQDRAEPEHVEQQIYSSFYQAEDKQLLEKFQSATWTERLEVSQLFNDRRLRWLASRLIFLNEPDLLSKAAQDHWRQNISDRWHSMEKGAKWTTFACAATQLADIAEKELVSKEELSALEAYYSI</sequence>
<dbReference type="Gene3D" id="3.30.420.10">
    <property type="entry name" value="Ribonuclease H-like superfamily/Ribonuclease H"/>
    <property type="match status" value="1"/>
</dbReference>
<name>A0ABU8QHF8_9RHOB</name>
<proteinExistence type="predicted"/>
<accession>A0ABU8QHF8</accession>
<dbReference type="PANTHER" id="PTHR30231">
    <property type="entry name" value="DNA POLYMERASE III SUBUNIT EPSILON"/>
    <property type="match status" value="1"/>
</dbReference>
<dbReference type="InterPro" id="IPR034747">
    <property type="entry name" value="EXOI_SH3"/>
</dbReference>
<keyword evidence="3 6" id="KW-0269">Exonuclease</keyword>
<dbReference type="InterPro" id="IPR013520">
    <property type="entry name" value="Ribonucl_H"/>
</dbReference>
<keyword evidence="7" id="KW-1185">Reference proteome</keyword>
<dbReference type="PROSITE" id="PS51785">
    <property type="entry name" value="EXOI_C"/>
    <property type="match status" value="1"/>
</dbReference>
<feature type="domain" description="ExoI C-terminal" evidence="5">
    <location>
        <begin position="336"/>
        <end position="454"/>
    </location>
</feature>
<evidence type="ECO:0000313" key="7">
    <source>
        <dbReference type="Proteomes" id="UP001368270"/>
    </source>
</evidence>
<dbReference type="SMART" id="SM00479">
    <property type="entry name" value="EXOIII"/>
    <property type="match status" value="1"/>
</dbReference>
<dbReference type="Pfam" id="PF00929">
    <property type="entry name" value="RNase_T"/>
    <property type="match status" value="1"/>
</dbReference>
<dbReference type="Pfam" id="PF26016">
    <property type="entry name" value="ExoI_C"/>
    <property type="match status" value="1"/>
</dbReference>
<evidence type="ECO:0000256" key="2">
    <source>
        <dbReference type="ARBA" id="ARBA00022801"/>
    </source>
</evidence>